<organism evidence="12 13">
    <name type="scientific">Meganyctiphanes norvegica</name>
    <name type="common">Northern krill</name>
    <name type="synonym">Thysanopoda norvegica</name>
    <dbReference type="NCBI Taxonomy" id="48144"/>
    <lineage>
        <taxon>Eukaryota</taxon>
        <taxon>Metazoa</taxon>
        <taxon>Ecdysozoa</taxon>
        <taxon>Arthropoda</taxon>
        <taxon>Crustacea</taxon>
        <taxon>Multicrustacea</taxon>
        <taxon>Malacostraca</taxon>
        <taxon>Eumalacostraca</taxon>
        <taxon>Eucarida</taxon>
        <taxon>Euphausiacea</taxon>
        <taxon>Euphausiidae</taxon>
        <taxon>Meganyctiphanes</taxon>
    </lineage>
</organism>
<feature type="domain" description="C2H2-type" evidence="11">
    <location>
        <begin position="185"/>
        <end position="213"/>
    </location>
</feature>
<evidence type="ECO:0000259" key="11">
    <source>
        <dbReference type="PROSITE" id="PS50157"/>
    </source>
</evidence>
<evidence type="ECO:0000256" key="7">
    <source>
        <dbReference type="ARBA" id="ARBA00023125"/>
    </source>
</evidence>
<evidence type="ECO:0000256" key="6">
    <source>
        <dbReference type="ARBA" id="ARBA00023015"/>
    </source>
</evidence>
<dbReference type="PANTHER" id="PTHR24394:SF29">
    <property type="entry name" value="MYONEURIN"/>
    <property type="match status" value="1"/>
</dbReference>
<proteinExistence type="predicted"/>
<feature type="domain" description="C2H2-type" evidence="11">
    <location>
        <begin position="269"/>
        <end position="296"/>
    </location>
</feature>
<dbReference type="FunFam" id="3.30.160.60:FF:000322">
    <property type="entry name" value="GDNF-inducible zinc finger protein 1"/>
    <property type="match status" value="1"/>
</dbReference>
<reference evidence="12 13" key="1">
    <citation type="submission" date="2024-05" db="EMBL/GenBank/DDBJ databases">
        <authorList>
            <person name="Wallberg A."/>
        </authorList>
    </citation>
    <scope>NUCLEOTIDE SEQUENCE [LARGE SCALE GENOMIC DNA]</scope>
</reference>
<dbReference type="InterPro" id="IPR036236">
    <property type="entry name" value="Znf_C2H2_sf"/>
</dbReference>
<protein>
    <recommendedName>
        <fullName evidence="11">C2H2-type domain-containing protein</fullName>
    </recommendedName>
</protein>
<gene>
    <name evidence="12" type="ORF">MNOR_LOCUS33022</name>
</gene>
<accession>A0AAV2S6Q6</accession>
<dbReference type="EMBL" id="CAXKWB010046342">
    <property type="protein sequence ID" value="CAL4163599.1"/>
    <property type="molecule type" value="Genomic_DNA"/>
</dbReference>
<dbReference type="PROSITE" id="PS00028">
    <property type="entry name" value="ZINC_FINGER_C2H2_1"/>
    <property type="match status" value="7"/>
</dbReference>
<dbReference type="FunFam" id="3.30.160.60:FF:000145">
    <property type="entry name" value="Zinc finger protein 574"/>
    <property type="match status" value="1"/>
</dbReference>
<comment type="caution">
    <text evidence="12">The sequence shown here is derived from an EMBL/GenBank/DDBJ whole genome shotgun (WGS) entry which is preliminary data.</text>
</comment>
<dbReference type="PANTHER" id="PTHR24394">
    <property type="entry name" value="ZINC FINGER PROTEIN"/>
    <property type="match status" value="1"/>
</dbReference>
<dbReference type="SMART" id="SM00355">
    <property type="entry name" value="ZnF_C2H2"/>
    <property type="match status" value="7"/>
</dbReference>
<keyword evidence="5" id="KW-0862">Zinc</keyword>
<dbReference type="FunFam" id="3.30.160.60:FF:000060">
    <property type="entry name" value="zinc finger protein 436"/>
    <property type="match status" value="1"/>
</dbReference>
<sequence length="324" mass="37064">MNEKKCEQPSNCEFCHASFTDNDSLEQHLKLHSRRKPYKCDECEAKFSYKSTLEWHKKSHMGELPFQCNECGAQFHQNSILVWHKRKHRTGQTTHANTSRPIVVNVANVCPSQLNSSPISNVFCVPNVGNAVTSSVNSTIHSTCDSTSSTSFSETTAFPGSSTQISESVVDNLGKRMHDEEEVRFQCDVCGQVFQQSEDLRTHVQIKHNMGKNNPYYILAKQQEVAGHFIARKKMITEKKFKCDLCMAGFNTEGHLRTHRQKHITGRPFKCSKCILSFSDSLTLDSHERRHQSDRPHKCNHCGATFYRETHLQRHIQRHTGELV</sequence>
<keyword evidence="13" id="KW-1185">Reference proteome</keyword>
<dbReference type="Proteomes" id="UP001497623">
    <property type="component" value="Unassembled WGS sequence"/>
</dbReference>
<feature type="domain" description="C2H2-type" evidence="11">
    <location>
        <begin position="10"/>
        <end position="37"/>
    </location>
</feature>
<dbReference type="Pfam" id="PF00096">
    <property type="entry name" value="zf-C2H2"/>
    <property type="match status" value="3"/>
</dbReference>
<evidence type="ECO:0000256" key="10">
    <source>
        <dbReference type="PROSITE-ProRule" id="PRU00042"/>
    </source>
</evidence>
<feature type="domain" description="C2H2-type" evidence="11">
    <location>
        <begin position="297"/>
        <end position="324"/>
    </location>
</feature>
<name>A0AAV2S6Q6_MEGNR</name>
<keyword evidence="3" id="KW-0677">Repeat</keyword>
<feature type="domain" description="C2H2-type" evidence="11">
    <location>
        <begin position="38"/>
        <end position="65"/>
    </location>
</feature>
<keyword evidence="6" id="KW-0805">Transcription regulation</keyword>
<keyword evidence="2" id="KW-0479">Metal-binding</keyword>
<evidence type="ECO:0000256" key="4">
    <source>
        <dbReference type="ARBA" id="ARBA00022771"/>
    </source>
</evidence>
<keyword evidence="9" id="KW-0539">Nucleus</keyword>
<feature type="domain" description="C2H2-type" evidence="11">
    <location>
        <begin position="241"/>
        <end position="268"/>
    </location>
</feature>
<evidence type="ECO:0000256" key="3">
    <source>
        <dbReference type="ARBA" id="ARBA00022737"/>
    </source>
</evidence>
<evidence type="ECO:0000313" key="12">
    <source>
        <dbReference type="EMBL" id="CAL4163599.1"/>
    </source>
</evidence>
<keyword evidence="7" id="KW-0238">DNA-binding</keyword>
<keyword evidence="8" id="KW-0804">Transcription</keyword>
<evidence type="ECO:0000256" key="5">
    <source>
        <dbReference type="ARBA" id="ARBA00022833"/>
    </source>
</evidence>
<dbReference type="AlphaFoldDB" id="A0AAV2S6Q6"/>
<evidence type="ECO:0000313" key="13">
    <source>
        <dbReference type="Proteomes" id="UP001497623"/>
    </source>
</evidence>
<dbReference type="GO" id="GO:0003677">
    <property type="term" value="F:DNA binding"/>
    <property type="evidence" value="ECO:0007669"/>
    <property type="project" value="UniProtKB-KW"/>
</dbReference>
<evidence type="ECO:0000256" key="9">
    <source>
        <dbReference type="ARBA" id="ARBA00023242"/>
    </source>
</evidence>
<comment type="subcellular location">
    <subcellularLocation>
        <location evidence="1">Nucleus</location>
    </subcellularLocation>
</comment>
<evidence type="ECO:0000256" key="2">
    <source>
        <dbReference type="ARBA" id="ARBA00022723"/>
    </source>
</evidence>
<dbReference type="SUPFAM" id="SSF57667">
    <property type="entry name" value="beta-beta-alpha zinc fingers"/>
    <property type="match status" value="4"/>
</dbReference>
<evidence type="ECO:0000256" key="1">
    <source>
        <dbReference type="ARBA" id="ARBA00004123"/>
    </source>
</evidence>
<dbReference type="GO" id="GO:0005634">
    <property type="term" value="C:nucleus"/>
    <property type="evidence" value="ECO:0007669"/>
    <property type="project" value="UniProtKB-SubCell"/>
</dbReference>
<dbReference type="GO" id="GO:0008270">
    <property type="term" value="F:zinc ion binding"/>
    <property type="evidence" value="ECO:0007669"/>
    <property type="project" value="UniProtKB-KW"/>
</dbReference>
<dbReference type="InterPro" id="IPR013087">
    <property type="entry name" value="Znf_C2H2_type"/>
</dbReference>
<keyword evidence="4 10" id="KW-0863">Zinc-finger</keyword>
<dbReference type="Gene3D" id="3.30.160.60">
    <property type="entry name" value="Classic Zinc Finger"/>
    <property type="match status" value="6"/>
</dbReference>
<dbReference type="GO" id="GO:0000981">
    <property type="term" value="F:DNA-binding transcription factor activity, RNA polymerase II-specific"/>
    <property type="evidence" value="ECO:0007669"/>
    <property type="project" value="TreeGrafter"/>
</dbReference>
<evidence type="ECO:0000256" key="8">
    <source>
        <dbReference type="ARBA" id="ARBA00023163"/>
    </source>
</evidence>
<dbReference type="PROSITE" id="PS50157">
    <property type="entry name" value="ZINC_FINGER_C2H2_2"/>
    <property type="match status" value="7"/>
</dbReference>
<feature type="domain" description="C2H2-type" evidence="11">
    <location>
        <begin position="66"/>
        <end position="93"/>
    </location>
</feature>
<dbReference type="Pfam" id="PF13912">
    <property type="entry name" value="zf-C2H2_6"/>
    <property type="match status" value="3"/>
</dbReference>